<name>A0A0L8H6V9_OCTBM</name>
<feature type="non-terminal residue" evidence="1">
    <location>
        <position position="1"/>
    </location>
</feature>
<dbReference type="PANTHER" id="PTHR10773:SF19">
    <property type="match status" value="1"/>
</dbReference>
<accession>A0A0L8H6V9</accession>
<organism evidence="1">
    <name type="scientific">Octopus bimaculoides</name>
    <name type="common">California two-spotted octopus</name>
    <dbReference type="NCBI Taxonomy" id="37653"/>
    <lineage>
        <taxon>Eukaryota</taxon>
        <taxon>Metazoa</taxon>
        <taxon>Spiralia</taxon>
        <taxon>Lophotrochozoa</taxon>
        <taxon>Mollusca</taxon>
        <taxon>Cephalopoda</taxon>
        <taxon>Coleoidea</taxon>
        <taxon>Octopodiformes</taxon>
        <taxon>Octopoda</taxon>
        <taxon>Incirrata</taxon>
        <taxon>Octopodidae</taxon>
        <taxon>Octopus</taxon>
    </lineage>
</organism>
<protein>
    <submittedName>
        <fullName evidence="1">Uncharacterized protein</fullName>
    </submittedName>
</protein>
<reference evidence="1" key="1">
    <citation type="submission" date="2015-07" db="EMBL/GenBank/DDBJ databases">
        <title>MeaNS - Measles Nucleotide Surveillance Program.</title>
        <authorList>
            <person name="Tran T."/>
            <person name="Druce J."/>
        </authorList>
    </citation>
    <scope>NUCLEOTIDE SEQUENCE</scope>
    <source>
        <strain evidence="1">UCB-OBI-ISO-001</strain>
        <tissue evidence="1">Gonad</tissue>
    </source>
</reference>
<dbReference type="EMBL" id="KQ418983">
    <property type="protein sequence ID" value="KOF85003.1"/>
    <property type="molecule type" value="Genomic_DNA"/>
</dbReference>
<dbReference type="STRING" id="37653.A0A0L8H6V9"/>
<proteinExistence type="predicted"/>
<evidence type="ECO:0000313" key="1">
    <source>
        <dbReference type="EMBL" id="KOF85003.1"/>
    </source>
</evidence>
<dbReference type="PANTHER" id="PTHR10773">
    <property type="entry name" value="DNA-DIRECTED RNA POLYMERASES I, II, AND III SUBUNIT RPABC2"/>
    <property type="match status" value="1"/>
</dbReference>
<dbReference type="AlphaFoldDB" id="A0A0L8H6V9"/>
<gene>
    <name evidence="1" type="ORF">OCBIM_22020960mg</name>
</gene>
<sequence>SSSNLLYLSSELTLSKMYDLQNRNWNILALFHDFVNIEAKNIKVINHYFFESGHNQNEKDSVHSVIEHAAKHLEVFIPEQWYMLIRSASKKKSYKVIELDQLQIYDFADVLGETVSRKGTVKVSKMQIMSYKRGEVLYSYSALNEPVPLNATFKKIKSIQYKLVNKEVSKPIQKKQKERFIKLVSKIGYS</sequence>